<evidence type="ECO:0000256" key="4">
    <source>
        <dbReference type="ARBA" id="ARBA00023136"/>
    </source>
</evidence>
<evidence type="ECO:0000256" key="3">
    <source>
        <dbReference type="ARBA" id="ARBA00022989"/>
    </source>
</evidence>
<feature type="transmembrane region" description="Helical" evidence="5">
    <location>
        <begin position="346"/>
        <end position="367"/>
    </location>
</feature>
<dbReference type="InterPro" id="IPR007016">
    <property type="entry name" value="O-antigen_ligase-rel_domated"/>
</dbReference>
<protein>
    <submittedName>
        <fullName evidence="7">O-antigen ligase</fullName>
    </submittedName>
</protein>
<evidence type="ECO:0000313" key="7">
    <source>
        <dbReference type="EMBL" id="SDZ80999.1"/>
    </source>
</evidence>
<feature type="transmembrane region" description="Helical" evidence="5">
    <location>
        <begin position="235"/>
        <end position="255"/>
    </location>
</feature>
<gene>
    <name evidence="7" type="ORF">SAMN04487990_102177</name>
</gene>
<organism evidence="7 8">
    <name type="scientific">Bizionia paragorgiae</name>
    <dbReference type="NCBI Taxonomy" id="283786"/>
    <lineage>
        <taxon>Bacteria</taxon>
        <taxon>Pseudomonadati</taxon>
        <taxon>Bacteroidota</taxon>
        <taxon>Flavobacteriia</taxon>
        <taxon>Flavobacteriales</taxon>
        <taxon>Flavobacteriaceae</taxon>
        <taxon>Bizionia</taxon>
    </lineage>
</organism>
<dbReference type="Pfam" id="PF04932">
    <property type="entry name" value="Wzy_C"/>
    <property type="match status" value="1"/>
</dbReference>
<dbReference type="PANTHER" id="PTHR37422:SF13">
    <property type="entry name" value="LIPOPOLYSACCHARIDE BIOSYNTHESIS PROTEIN PA4999-RELATED"/>
    <property type="match status" value="1"/>
</dbReference>
<name>A0A1H3W1U1_BIZPA</name>
<feature type="transmembrane region" description="Helical" evidence="5">
    <location>
        <begin position="27"/>
        <end position="45"/>
    </location>
</feature>
<feature type="transmembrane region" description="Helical" evidence="5">
    <location>
        <begin position="111"/>
        <end position="130"/>
    </location>
</feature>
<proteinExistence type="predicted"/>
<dbReference type="Proteomes" id="UP000198846">
    <property type="component" value="Unassembled WGS sequence"/>
</dbReference>
<dbReference type="GO" id="GO:0016020">
    <property type="term" value="C:membrane"/>
    <property type="evidence" value="ECO:0007669"/>
    <property type="project" value="UniProtKB-SubCell"/>
</dbReference>
<dbReference type="STRING" id="283786.SAMN04487990_102177"/>
<evidence type="ECO:0000259" key="6">
    <source>
        <dbReference type="Pfam" id="PF04932"/>
    </source>
</evidence>
<dbReference type="AlphaFoldDB" id="A0A1H3W1U1"/>
<feature type="transmembrane region" description="Helical" evidence="5">
    <location>
        <begin position="194"/>
        <end position="223"/>
    </location>
</feature>
<dbReference type="GO" id="GO:0016874">
    <property type="term" value="F:ligase activity"/>
    <property type="evidence" value="ECO:0007669"/>
    <property type="project" value="UniProtKB-KW"/>
</dbReference>
<dbReference type="PANTHER" id="PTHR37422">
    <property type="entry name" value="TEICHURONIC ACID BIOSYNTHESIS PROTEIN TUAE"/>
    <property type="match status" value="1"/>
</dbReference>
<dbReference type="InterPro" id="IPR051533">
    <property type="entry name" value="WaaL-like"/>
</dbReference>
<keyword evidence="2 5" id="KW-0812">Transmembrane</keyword>
<keyword evidence="8" id="KW-1185">Reference proteome</keyword>
<evidence type="ECO:0000256" key="2">
    <source>
        <dbReference type="ARBA" id="ARBA00022692"/>
    </source>
</evidence>
<evidence type="ECO:0000256" key="1">
    <source>
        <dbReference type="ARBA" id="ARBA00004141"/>
    </source>
</evidence>
<sequence>MIKQFINNKLSVVLSVVVCTMPLKSNINSITIILLLAYCLFFIYSKRKEVVFLPTKAVIILIIPFLFILMQGFYSEWNSYSKNLVRSLPLILFPVLFYYLKFWLDSKLVKIVLTSLVCSSIAYSVFLLGFALYRQFLFMPDFSTINWYFFTYYDFTEVLDIHPTYLGMYLCLAFTAVLYRYLNTKNNPLITILLLGFLGLTIFLVGSRIALTCLVLIIIYLLAFKIKTLDKTKRIMILLLITMIPVLVLNFIPIVKERMIDMTFGLKTDYEYAKYGDDGKDNNYNGGFGPRLKIWHCAVDVGNYNPFIGSGFGFTQQRLNTCYNNSNLEAYAKKDYQTHSQYFNSYARGGVLGLCALLLLYIYSVVVSLSRKQVLHFGFLIIIVVASVTENILNRHMGIVFFAFFNSLFFFNSISSKRT</sequence>
<feature type="transmembrane region" description="Helical" evidence="5">
    <location>
        <begin position="57"/>
        <end position="74"/>
    </location>
</feature>
<evidence type="ECO:0000313" key="8">
    <source>
        <dbReference type="Proteomes" id="UP000198846"/>
    </source>
</evidence>
<comment type="subcellular location">
    <subcellularLocation>
        <location evidence="1">Membrane</location>
        <topology evidence="1">Multi-pass membrane protein</topology>
    </subcellularLocation>
</comment>
<keyword evidence="4 5" id="KW-0472">Membrane</keyword>
<feature type="transmembrane region" description="Helical" evidence="5">
    <location>
        <begin position="374"/>
        <end position="393"/>
    </location>
</feature>
<feature type="transmembrane region" description="Helical" evidence="5">
    <location>
        <begin position="399"/>
        <end position="415"/>
    </location>
</feature>
<dbReference type="RefSeq" id="WP_092131791.1">
    <property type="nucleotide sequence ID" value="NZ_FNQK01000002.1"/>
</dbReference>
<reference evidence="7 8" key="1">
    <citation type="submission" date="2016-10" db="EMBL/GenBank/DDBJ databases">
        <authorList>
            <person name="de Groot N.N."/>
        </authorList>
    </citation>
    <scope>NUCLEOTIDE SEQUENCE [LARGE SCALE GENOMIC DNA]</scope>
    <source>
        <strain evidence="7 8">DSM 23842</strain>
    </source>
</reference>
<feature type="transmembrane region" description="Helical" evidence="5">
    <location>
        <begin position="165"/>
        <end position="182"/>
    </location>
</feature>
<dbReference type="EMBL" id="FNQK01000002">
    <property type="protein sequence ID" value="SDZ80999.1"/>
    <property type="molecule type" value="Genomic_DNA"/>
</dbReference>
<keyword evidence="3 5" id="KW-1133">Transmembrane helix</keyword>
<feature type="domain" description="O-antigen ligase-related" evidence="6">
    <location>
        <begin position="194"/>
        <end position="357"/>
    </location>
</feature>
<accession>A0A1H3W1U1</accession>
<feature type="transmembrane region" description="Helical" evidence="5">
    <location>
        <begin position="86"/>
        <end position="104"/>
    </location>
</feature>
<evidence type="ECO:0000256" key="5">
    <source>
        <dbReference type="SAM" id="Phobius"/>
    </source>
</evidence>
<dbReference type="OrthoDB" id="1093278at2"/>
<keyword evidence="7" id="KW-0436">Ligase</keyword>